<keyword evidence="4 8" id="KW-0812">Transmembrane</keyword>
<feature type="transmembrane region" description="Helical" evidence="8">
    <location>
        <begin position="417"/>
        <end position="435"/>
    </location>
</feature>
<evidence type="ECO:0000256" key="7">
    <source>
        <dbReference type="SAM" id="Coils"/>
    </source>
</evidence>
<evidence type="ECO:0000256" key="2">
    <source>
        <dbReference type="ARBA" id="ARBA00004127"/>
    </source>
</evidence>
<dbReference type="eggNOG" id="COG1994">
    <property type="taxonomic scope" value="Bacteria"/>
</dbReference>
<evidence type="ECO:0000256" key="6">
    <source>
        <dbReference type="ARBA" id="ARBA00023136"/>
    </source>
</evidence>
<dbReference type="InterPro" id="IPR008915">
    <property type="entry name" value="Peptidase_M50"/>
</dbReference>
<comment type="cofactor">
    <cofactor evidence="1">
        <name>Zn(2+)</name>
        <dbReference type="ChEBI" id="CHEBI:29105"/>
    </cofactor>
</comment>
<feature type="transmembrane region" description="Helical" evidence="8">
    <location>
        <begin position="274"/>
        <end position="295"/>
    </location>
</feature>
<keyword evidence="5 8" id="KW-1133">Transmembrane helix</keyword>
<evidence type="ECO:0000256" key="5">
    <source>
        <dbReference type="ARBA" id="ARBA00022989"/>
    </source>
</evidence>
<dbReference type="Pfam" id="PF02163">
    <property type="entry name" value="Peptidase_M50"/>
    <property type="match status" value="1"/>
</dbReference>
<gene>
    <name evidence="10" type="ordered locus">Mmc1_0417</name>
</gene>
<evidence type="ECO:0000256" key="4">
    <source>
        <dbReference type="ARBA" id="ARBA00022692"/>
    </source>
</evidence>
<evidence type="ECO:0000259" key="9">
    <source>
        <dbReference type="Pfam" id="PF02163"/>
    </source>
</evidence>
<dbReference type="RefSeq" id="WP_011712113.1">
    <property type="nucleotide sequence ID" value="NC_008576.1"/>
</dbReference>
<dbReference type="HOGENOM" id="CLU_019354_1_0_5"/>
<dbReference type="STRING" id="156889.Mmc1_0417"/>
<reference evidence="11" key="1">
    <citation type="journal article" date="2009" name="Appl. Environ. Microbiol.">
        <title>Complete genome sequence of the chemolithoautotrophic marine magnetotactic coccus strain MC-1.</title>
        <authorList>
            <person name="Schubbe S."/>
            <person name="Williams T.J."/>
            <person name="Xie G."/>
            <person name="Kiss H.E."/>
            <person name="Brettin T.S."/>
            <person name="Martinez D."/>
            <person name="Ross C.A."/>
            <person name="Schuler D."/>
            <person name="Cox B.L."/>
            <person name="Nealson K.H."/>
            <person name="Bazylinski D.A."/>
        </authorList>
    </citation>
    <scope>NUCLEOTIDE SEQUENCE [LARGE SCALE GENOMIC DNA]</scope>
    <source>
        <strain evidence="11">ATCC BAA-1437 / JCM 17883 / MC-1</strain>
    </source>
</reference>
<evidence type="ECO:0000313" key="10">
    <source>
        <dbReference type="EMBL" id="ABK42943.1"/>
    </source>
</evidence>
<protein>
    <submittedName>
        <fullName evidence="10">Peptidase M50</fullName>
    </submittedName>
</protein>
<feature type="transmembrane region" description="Helical" evidence="8">
    <location>
        <begin position="138"/>
        <end position="165"/>
    </location>
</feature>
<dbReference type="eggNOG" id="COG1566">
    <property type="taxonomic scope" value="Bacteria"/>
</dbReference>
<name>A0L4Q0_MAGMM</name>
<dbReference type="AlphaFoldDB" id="A0L4Q0"/>
<dbReference type="GO" id="GO:0031293">
    <property type="term" value="P:membrane protein intracellular domain proteolysis"/>
    <property type="evidence" value="ECO:0007669"/>
    <property type="project" value="TreeGrafter"/>
</dbReference>
<proteinExistence type="inferred from homology"/>
<dbReference type="Proteomes" id="UP000002586">
    <property type="component" value="Chromosome"/>
</dbReference>
<dbReference type="PANTHER" id="PTHR13325:SF3">
    <property type="entry name" value="MEMBRANE-BOUND TRANSCRIPTION FACTOR SITE-2 PROTEASE"/>
    <property type="match status" value="1"/>
</dbReference>
<feature type="coiled-coil region" evidence="7">
    <location>
        <begin position="517"/>
        <end position="544"/>
    </location>
</feature>
<evidence type="ECO:0000256" key="1">
    <source>
        <dbReference type="ARBA" id="ARBA00001947"/>
    </source>
</evidence>
<dbReference type="OrthoDB" id="9759690at2"/>
<dbReference type="GO" id="GO:0005737">
    <property type="term" value="C:cytoplasm"/>
    <property type="evidence" value="ECO:0007669"/>
    <property type="project" value="TreeGrafter"/>
</dbReference>
<feature type="domain" description="Peptidase M50" evidence="9">
    <location>
        <begin position="190"/>
        <end position="269"/>
    </location>
</feature>
<dbReference type="InterPro" id="IPR001193">
    <property type="entry name" value="MBTPS2"/>
</dbReference>
<keyword evidence="11" id="KW-1185">Reference proteome</keyword>
<keyword evidence="6 8" id="KW-0472">Membrane</keyword>
<dbReference type="PANTHER" id="PTHR13325">
    <property type="entry name" value="PROTEASE M50 MEMBRANE-BOUND TRANSCRIPTION FACTOR SITE 2 PROTEASE"/>
    <property type="match status" value="1"/>
</dbReference>
<accession>A0L4Q0</accession>
<dbReference type="EMBL" id="CP000471">
    <property type="protein sequence ID" value="ABK42943.1"/>
    <property type="molecule type" value="Genomic_DNA"/>
</dbReference>
<dbReference type="KEGG" id="mgm:Mmc1_0417"/>
<reference evidence="10 11" key="2">
    <citation type="journal article" date="2012" name="Int. J. Syst. Evol. Microbiol.">
        <title>Magnetococcus marinus gen. nov., sp. nov., a marine, magnetotactic bacterium that represents a novel lineage (Magnetococcaceae fam. nov.; Magnetococcales ord. nov.) at the base of the Alphaproteobacteria.</title>
        <authorList>
            <person name="Bazylinski D.A."/>
            <person name="Williams T.J."/>
            <person name="Lefevre C.T."/>
            <person name="Berg R.J."/>
            <person name="Zhang C.L."/>
            <person name="Bowser S.S."/>
            <person name="Dean A.J."/>
            <person name="Beveridge T.J."/>
        </authorList>
    </citation>
    <scope>NUCLEOTIDE SEQUENCE [LARGE SCALE GENOMIC DNA]</scope>
    <source>
        <strain evidence="11">ATCC BAA-1437 / JCM 17883 / MC-1</strain>
    </source>
</reference>
<feature type="transmembrane region" description="Helical" evidence="8">
    <location>
        <begin position="379"/>
        <end position="397"/>
    </location>
</feature>
<evidence type="ECO:0000256" key="3">
    <source>
        <dbReference type="ARBA" id="ARBA00007931"/>
    </source>
</evidence>
<comment type="similarity">
    <text evidence="3">Belongs to the peptidase M50B family.</text>
</comment>
<keyword evidence="7" id="KW-0175">Coiled coil</keyword>
<feature type="transmembrane region" description="Helical" evidence="8">
    <location>
        <begin position="245"/>
        <end position="268"/>
    </location>
</feature>
<feature type="transmembrane region" description="Helical" evidence="8">
    <location>
        <begin position="351"/>
        <end position="373"/>
    </location>
</feature>
<organism evidence="10 11">
    <name type="scientific">Magnetococcus marinus (strain ATCC BAA-1437 / JCM 17883 / MC-1)</name>
    <dbReference type="NCBI Taxonomy" id="156889"/>
    <lineage>
        <taxon>Bacteria</taxon>
        <taxon>Pseudomonadati</taxon>
        <taxon>Pseudomonadota</taxon>
        <taxon>Magnetococcia</taxon>
        <taxon>Magnetococcales</taxon>
        <taxon>Magnetococcaceae</taxon>
        <taxon>Magnetococcus</taxon>
    </lineage>
</organism>
<dbReference type="GO" id="GO:0004222">
    <property type="term" value="F:metalloendopeptidase activity"/>
    <property type="evidence" value="ECO:0007669"/>
    <property type="project" value="InterPro"/>
</dbReference>
<feature type="transmembrane region" description="Helical" evidence="8">
    <location>
        <begin position="171"/>
        <end position="195"/>
    </location>
</feature>
<comment type="subcellular location">
    <subcellularLocation>
        <location evidence="2">Endomembrane system</location>
        <topology evidence="2">Multi-pass membrane protein</topology>
    </subcellularLocation>
</comment>
<sequence length="701" mass="77584">MDAAASPLPGLRDELSLHPGPALWDGSPTWTIRDPVRNRYFRIGWAAFEALSRWEGTAGEVAAAVRAETTIDMSDAEVMEVARFLSGNQLTQASSHADTVRLTAQATAENHSVFNRLLHHYLFFRIPLLRPDRFLGKVLPLVAWLGSPWFRWASLGALLLGLTLVARQWELFAATLVETFSISGMVSYGLALSLVKIIHELAHGLTAKRFGCRVPTMGVAFLVMWPVLYTDVNETWTLASRRQRLLVGAAGIMAELSVAAWATLLWAFLPDGSLRQGAFILAAFTWVSSLAINLLPFMRFDGYFLVMDALELPNLHPRAFAMARWWLRESLFALGEPPPEPMKPGRQRAMVAFAFAVWIYRLMLFLGIAALVYHFFIKIVGILLFAVEIGWFVLLPIWSEVKAWVKRRERIFCGTRWMRPLFGLSLVLWVAIFPWRTRIEAPATVAAEIVAPLFLPAAARLEAVLVKRGQPVHAGMPLLLFTAPDILARQATIAAKLAGKRAEVEAVKLDLFGRERLSALTEELARLDSEKAGLDAEAERLTVTAPHSGLFLDPLPDLQVGAWLSPRQQLALIRADGATIATAYVAEDDLERIHEGDAVRFIPYSLDQASMVGTIHTMDRNPVKVLTDPALATLYGGEIPVRVSGQNLVPQGGFFRIIIHLEGLPPPIKLVGHVQISGQAQSLVGRVLRSALVVLVREWGA</sequence>
<evidence type="ECO:0000313" key="11">
    <source>
        <dbReference type="Proteomes" id="UP000002586"/>
    </source>
</evidence>
<dbReference type="GO" id="GO:0016020">
    <property type="term" value="C:membrane"/>
    <property type="evidence" value="ECO:0007669"/>
    <property type="project" value="InterPro"/>
</dbReference>
<dbReference type="GO" id="GO:0012505">
    <property type="term" value="C:endomembrane system"/>
    <property type="evidence" value="ECO:0007669"/>
    <property type="project" value="UniProtKB-SubCell"/>
</dbReference>
<evidence type="ECO:0000256" key="8">
    <source>
        <dbReference type="SAM" id="Phobius"/>
    </source>
</evidence>